<dbReference type="AlphaFoldDB" id="A0A5N6RG79"/>
<evidence type="ECO:0000256" key="1">
    <source>
        <dbReference type="SAM" id="MobiDB-lite"/>
    </source>
</evidence>
<dbReference type="EMBL" id="CM017326">
    <property type="protein sequence ID" value="KAE8076817.1"/>
    <property type="molecule type" value="Genomic_DNA"/>
</dbReference>
<gene>
    <name evidence="2" type="ORF">FH972_015442</name>
</gene>
<keyword evidence="3" id="KW-1185">Reference proteome</keyword>
<sequence length="100" mass="10995">MLKQVLLPHASLGKKGGNDADVPPECPPKCNKIENFVNEVKFAGEGMRSYCHFFRQSQSFSASVEKYGAVKKMESMTKNRGEAEVGGLERAIGRTNESQS</sequence>
<dbReference type="Proteomes" id="UP000327013">
    <property type="component" value="Chromosome 6"/>
</dbReference>
<evidence type="ECO:0000313" key="3">
    <source>
        <dbReference type="Proteomes" id="UP000327013"/>
    </source>
</evidence>
<name>A0A5N6RG79_9ROSI</name>
<accession>A0A5N6RG79</accession>
<reference evidence="2 3" key="1">
    <citation type="submission" date="2019-06" db="EMBL/GenBank/DDBJ databases">
        <title>A chromosomal-level reference genome of Carpinus fangiana (Coryloideae, Betulaceae).</title>
        <authorList>
            <person name="Yang X."/>
            <person name="Wang Z."/>
            <person name="Zhang L."/>
            <person name="Hao G."/>
            <person name="Liu J."/>
            <person name="Yang Y."/>
        </authorList>
    </citation>
    <scope>NUCLEOTIDE SEQUENCE [LARGE SCALE GENOMIC DNA]</scope>
    <source>
        <strain evidence="2">Cfa_2016G</strain>
        <tissue evidence="2">Leaf</tissue>
    </source>
</reference>
<proteinExistence type="predicted"/>
<protein>
    <submittedName>
        <fullName evidence="2">Uncharacterized protein</fullName>
    </submittedName>
</protein>
<organism evidence="2 3">
    <name type="scientific">Carpinus fangiana</name>
    <dbReference type="NCBI Taxonomy" id="176857"/>
    <lineage>
        <taxon>Eukaryota</taxon>
        <taxon>Viridiplantae</taxon>
        <taxon>Streptophyta</taxon>
        <taxon>Embryophyta</taxon>
        <taxon>Tracheophyta</taxon>
        <taxon>Spermatophyta</taxon>
        <taxon>Magnoliopsida</taxon>
        <taxon>eudicotyledons</taxon>
        <taxon>Gunneridae</taxon>
        <taxon>Pentapetalae</taxon>
        <taxon>rosids</taxon>
        <taxon>fabids</taxon>
        <taxon>Fagales</taxon>
        <taxon>Betulaceae</taxon>
        <taxon>Carpinus</taxon>
    </lineage>
</organism>
<evidence type="ECO:0000313" key="2">
    <source>
        <dbReference type="EMBL" id="KAE8076817.1"/>
    </source>
</evidence>
<feature type="region of interest" description="Disordered" evidence="1">
    <location>
        <begin position="1"/>
        <end position="23"/>
    </location>
</feature>
<dbReference type="OrthoDB" id="1832447at2759"/>